<dbReference type="PANTHER" id="PTHR46663:SF2">
    <property type="entry name" value="GGDEF DOMAIN-CONTAINING PROTEIN"/>
    <property type="match status" value="1"/>
</dbReference>
<feature type="domain" description="CHASE" evidence="6">
    <location>
        <begin position="111"/>
        <end position="199"/>
    </location>
</feature>
<dbReference type="SMART" id="SM01079">
    <property type="entry name" value="CHASE"/>
    <property type="match status" value="1"/>
</dbReference>
<evidence type="ECO:0000259" key="7">
    <source>
        <dbReference type="PROSITE" id="PS50887"/>
    </source>
</evidence>
<evidence type="ECO:0000256" key="1">
    <source>
        <dbReference type="ARBA" id="ARBA00004370"/>
    </source>
</evidence>
<proteinExistence type="predicted"/>
<name>A1SB54_SHEAM</name>
<dbReference type="InterPro" id="IPR006189">
    <property type="entry name" value="CHASE_dom"/>
</dbReference>
<dbReference type="GO" id="GO:0016020">
    <property type="term" value="C:membrane"/>
    <property type="evidence" value="ECO:0007669"/>
    <property type="project" value="UniProtKB-SubCell"/>
</dbReference>
<dbReference type="eggNOG" id="COG3452">
    <property type="taxonomic scope" value="Bacteria"/>
</dbReference>
<dbReference type="Gene3D" id="3.30.70.270">
    <property type="match status" value="1"/>
</dbReference>
<keyword evidence="2 5" id="KW-0812">Transmembrane</keyword>
<dbReference type="PROSITE" id="PS50887">
    <property type="entry name" value="GGDEF"/>
    <property type="match status" value="1"/>
</dbReference>
<dbReference type="AlphaFoldDB" id="A1SB54"/>
<evidence type="ECO:0000313" key="8">
    <source>
        <dbReference type="EMBL" id="ABM01611.1"/>
    </source>
</evidence>
<dbReference type="GO" id="GO:0007165">
    <property type="term" value="P:signal transduction"/>
    <property type="evidence" value="ECO:0007669"/>
    <property type="project" value="UniProtKB-ARBA"/>
</dbReference>
<keyword evidence="3 5" id="KW-1133">Transmembrane helix</keyword>
<dbReference type="InterPro" id="IPR043128">
    <property type="entry name" value="Rev_trsase/Diguanyl_cyclase"/>
</dbReference>
<feature type="domain" description="GGDEF" evidence="7">
    <location>
        <begin position="320"/>
        <end position="449"/>
    </location>
</feature>
<evidence type="ECO:0000256" key="5">
    <source>
        <dbReference type="SAM" id="Phobius"/>
    </source>
</evidence>
<protein>
    <submittedName>
        <fullName evidence="8">GGDEF family protein</fullName>
    </submittedName>
</protein>
<accession>A1SB54</accession>
<organism evidence="8 9">
    <name type="scientific">Shewanella amazonensis (strain ATCC BAA-1098 / SB2B)</name>
    <dbReference type="NCBI Taxonomy" id="326297"/>
    <lineage>
        <taxon>Bacteria</taxon>
        <taxon>Pseudomonadati</taxon>
        <taxon>Pseudomonadota</taxon>
        <taxon>Gammaproteobacteria</taxon>
        <taxon>Alteromonadales</taxon>
        <taxon>Shewanellaceae</taxon>
        <taxon>Shewanella</taxon>
    </lineage>
</organism>
<dbReference type="STRING" id="326297.Sama_3408"/>
<dbReference type="SUPFAM" id="SSF55073">
    <property type="entry name" value="Nucleotide cyclase"/>
    <property type="match status" value="1"/>
</dbReference>
<dbReference type="Pfam" id="PF03924">
    <property type="entry name" value="CHASE"/>
    <property type="match status" value="1"/>
</dbReference>
<keyword evidence="4 5" id="KW-0472">Membrane</keyword>
<dbReference type="RefSeq" id="WP_011761515.1">
    <property type="nucleotide sequence ID" value="NC_008700.1"/>
</dbReference>
<dbReference type="Proteomes" id="UP000009175">
    <property type="component" value="Chromosome"/>
</dbReference>
<evidence type="ECO:0000259" key="6">
    <source>
        <dbReference type="PROSITE" id="PS50839"/>
    </source>
</evidence>
<dbReference type="InterPro" id="IPR000160">
    <property type="entry name" value="GGDEF_dom"/>
</dbReference>
<dbReference type="PROSITE" id="PS50839">
    <property type="entry name" value="CHASE"/>
    <property type="match status" value="1"/>
</dbReference>
<dbReference type="PANTHER" id="PTHR46663">
    <property type="entry name" value="DIGUANYLATE CYCLASE DGCT-RELATED"/>
    <property type="match status" value="1"/>
</dbReference>
<comment type="subcellular location">
    <subcellularLocation>
        <location evidence="1">Membrane</location>
    </subcellularLocation>
</comment>
<dbReference type="InterPro" id="IPR042240">
    <property type="entry name" value="CHASE_sf"/>
</dbReference>
<gene>
    <name evidence="8" type="ordered locus">Sama_3408</name>
</gene>
<dbReference type="InterPro" id="IPR052163">
    <property type="entry name" value="DGC-Regulatory_Protein"/>
</dbReference>
<evidence type="ECO:0000256" key="2">
    <source>
        <dbReference type="ARBA" id="ARBA00022692"/>
    </source>
</evidence>
<evidence type="ECO:0000313" key="9">
    <source>
        <dbReference type="Proteomes" id="UP000009175"/>
    </source>
</evidence>
<evidence type="ECO:0000256" key="4">
    <source>
        <dbReference type="ARBA" id="ARBA00023136"/>
    </source>
</evidence>
<feature type="transmembrane region" description="Helical" evidence="5">
    <location>
        <begin position="12"/>
        <end position="31"/>
    </location>
</feature>
<dbReference type="CDD" id="cd01949">
    <property type="entry name" value="GGDEF"/>
    <property type="match status" value="1"/>
</dbReference>
<reference evidence="8 9" key="1">
    <citation type="submission" date="2006-12" db="EMBL/GenBank/DDBJ databases">
        <title>Complete sequence of Shewanella amazonensis SB2B.</title>
        <authorList>
            <consortium name="US DOE Joint Genome Institute"/>
            <person name="Copeland A."/>
            <person name="Lucas S."/>
            <person name="Lapidus A."/>
            <person name="Barry K."/>
            <person name="Detter J.C."/>
            <person name="Glavina del Rio T."/>
            <person name="Hammon N."/>
            <person name="Israni S."/>
            <person name="Dalin E."/>
            <person name="Tice H."/>
            <person name="Pitluck S."/>
            <person name="Munk A.C."/>
            <person name="Brettin T."/>
            <person name="Bruce D."/>
            <person name="Han C."/>
            <person name="Tapia R."/>
            <person name="Gilna P."/>
            <person name="Schmutz J."/>
            <person name="Larimer F."/>
            <person name="Land M."/>
            <person name="Hauser L."/>
            <person name="Kyrpides N."/>
            <person name="Mikhailova N."/>
            <person name="Fredrickson J."/>
            <person name="Richardson P."/>
        </authorList>
    </citation>
    <scope>NUCLEOTIDE SEQUENCE [LARGE SCALE GENOMIC DNA]</scope>
    <source>
        <strain evidence="9">ATCC BAA-1098 / SB2B</strain>
    </source>
</reference>
<dbReference type="EMBL" id="CP000507">
    <property type="protein sequence ID" value="ABM01611.1"/>
    <property type="molecule type" value="Genomic_DNA"/>
</dbReference>
<dbReference type="HOGENOM" id="CLU_021245_1_0_6"/>
<dbReference type="NCBIfam" id="TIGR00254">
    <property type="entry name" value="GGDEF"/>
    <property type="match status" value="1"/>
</dbReference>
<keyword evidence="9" id="KW-1185">Reference proteome</keyword>
<dbReference type="KEGG" id="saz:Sama_3408"/>
<feature type="transmembrane region" description="Helical" evidence="5">
    <location>
        <begin position="266"/>
        <end position="286"/>
    </location>
</feature>
<dbReference type="OrthoDB" id="9812260at2"/>
<dbReference type="Gene3D" id="3.30.450.350">
    <property type="entry name" value="CHASE domain"/>
    <property type="match status" value="1"/>
</dbReference>
<dbReference type="Pfam" id="PF00990">
    <property type="entry name" value="GGDEF"/>
    <property type="match status" value="1"/>
</dbReference>
<dbReference type="eggNOG" id="COG2199">
    <property type="taxonomic scope" value="Bacteria"/>
</dbReference>
<dbReference type="GO" id="GO:0003824">
    <property type="term" value="F:catalytic activity"/>
    <property type="evidence" value="ECO:0007669"/>
    <property type="project" value="UniProtKB-ARBA"/>
</dbReference>
<sequence length="449" mass="49975">MQSTHLARTKLWIVAFAIVYWFLSLFTVEYLHRSYLRDYLAEQQQWFSQKLALIRANIEAKVNADILLADSLATILSFNPDVPYSKWTLLAGQLASKGEYIRSISIAPNDVVALVYPLAGNESVMGLDFRETPAQMPAVLEARMSRQITLDGPITLIQGGIGLIARAPVFADPPTNTQYWGVCSIVIDLDRLINSIRDVDLGEGMTLGIRTLLYPDKRGPIFIGQSSDFDNARAVAQVHLLGATWEIALAEPAELRSWGATNVVRLIGYCVTLFIFLSFLMVSNAYRMARLVSLQDVLTGLPNRRFAMSLLNKLIQAPNGRFTVINVDLNYFKQVNDSFGHAAGDAMLKAVAKRMQSVLRNSDMVARLGGDEFLLILPRLTSPADISHVLMKVRHAACEQPLQMADITLNISISMGAARYPEDGQDITELLHVADKAMYEDKQRIKGER</sequence>
<dbReference type="InterPro" id="IPR029787">
    <property type="entry name" value="Nucleotide_cyclase"/>
</dbReference>
<evidence type="ECO:0000256" key="3">
    <source>
        <dbReference type="ARBA" id="ARBA00022989"/>
    </source>
</evidence>
<dbReference type="SMART" id="SM00267">
    <property type="entry name" value="GGDEF"/>
    <property type="match status" value="1"/>
</dbReference>